<name>A0A7X3FHJ5_9BACL</name>
<feature type="region of interest" description="Disordered" evidence="4">
    <location>
        <begin position="282"/>
        <end position="301"/>
    </location>
</feature>
<dbReference type="SMART" id="SM00342">
    <property type="entry name" value="HTH_ARAC"/>
    <property type="match status" value="1"/>
</dbReference>
<dbReference type="GO" id="GO:0043565">
    <property type="term" value="F:sequence-specific DNA binding"/>
    <property type="evidence" value="ECO:0007669"/>
    <property type="project" value="InterPro"/>
</dbReference>
<evidence type="ECO:0000259" key="5">
    <source>
        <dbReference type="PROSITE" id="PS01124"/>
    </source>
</evidence>
<dbReference type="SUPFAM" id="SSF46689">
    <property type="entry name" value="Homeodomain-like"/>
    <property type="match status" value="2"/>
</dbReference>
<dbReference type="Pfam" id="PF14525">
    <property type="entry name" value="AraC_binding_2"/>
    <property type="match status" value="1"/>
</dbReference>
<dbReference type="InterPro" id="IPR035418">
    <property type="entry name" value="AraC-bd_2"/>
</dbReference>
<dbReference type="InterPro" id="IPR018062">
    <property type="entry name" value="HTH_AraC-typ_CS"/>
</dbReference>
<dbReference type="RefSeq" id="WP_166541922.1">
    <property type="nucleotide sequence ID" value="NZ_RHLK01000004.1"/>
</dbReference>
<dbReference type="PANTHER" id="PTHR43280">
    <property type="entry name" value="ARAC-FAMILY TRANSCRIPTIONAL REGULATOR"/>
    <property type="match status" value="1"/>
</dbReference>
<dbReference type="EMBL" id="RHLK01000004">
    <property type="protein sequence ID" value="MVO99755.1"/>
    <property type="molecule type" value="Genomic_DNA"/>
</dbReference>
<evidence type="ECO:0000256" key="1">
    <source>
        <dbReference type="ARBA" id="ARBA00023015"/>
    </source>
</evidence>
<organism evidence="6 7">
    <name type="scientific">Paenibacillus lutrae</name>
    <dbReference type="NCBI Taxonomy" id="2078573"/>
    <lineage>
        <taxon>Bacteria</taxon>
        <taxon>Bacillati</taxon>
        <taxon>Bacillota</taxon>
        <taxon>Bacilli</taxon>
        <taxon>Bacillales</taxon>
        <taxon>Paenibacillaceae</taxon>
        <taxon>Paenibacillus</taxon>
    </lineage>
</organism>
<evidence type="ECO:0000313" key="7">
    <source>
        <dbReference type="Proteomes" id="UP000490800"/>
    </source>
</evidence>
<dbReference type="PROSITE" id="PS00041">
    <property type="entry name" value="HTH_ARAC_FAMILY_1"/>
    <property type="match status" value="1"/>
</dbReference>
<comment type="caution">
    <text evidence="6">The sequence shown here is derived from an EMBL/GenBank/DDBJ whole genome shotgun (WGS) entry which is preliminary data.</text>
</comment>
<feature type="compositionally biased region" description="Acidic residues" evidence="4">
    <location>
        <begin position="292"/>
        <end position="301"/>
    </location>
</feature>
<evidence type="ECO:0000313" key="6">
    <source>
        <dbReference type="EMBL" id="MVO99755.1"/>
    </source>
</evidence>
<reference evidence="6 7" key="1">
    <citation type="journal article" date="2019" name="Microorganisms">
        <title>Paenibacillus lutrae sp. nov., A Chitinolytic Species Isolated from A River Otter in Castril Natural Park, Granada, Spain.</title>
        <authorList>
            <person name="Rodriguez M."/>
            <person name="Reina J.C."/>
            <person name="Bejar V."/>
            <person name="Llamas I."/>
        </authorList>
    </citation>
    <scope>NUCLEOTIDE SEQUENCE [LARGE SCALE GENOMIC DNA]</scope>
    <source>
        <strain evidence="6 7">N10</strain>
    </source>
</reference>
<protein>
    <submittedName>
        <fullName evidence="6">AraC family transcriptional regulator</fullName>
    </submittedName>
</protein>
<dbReference type="GO" id="GO:0003700">
    <property type="term" value="F:DNA-binding transcription factor activity"/>
    <property type="evidence" value="ECO:0007669"/>
    <property type="project" value="InterPro"/>
</dbReference>
<evidence type="ECO:0000256" key="3">
    <source>
        <dbReference type="ARBA" id="ARBA00023163"/>
    </source>
</evidence>
<keyword evidence="7" id="KW-1185">Reference proteome</keyword>
<dbReference type="Proteomes" id="UP000490800">
    <property type="component" value="Unassembled WGS sequence"/>
</dbReference>
<accession>A0A7X3FHJ5</accession>
<dbReference type="Pfam" id="PF12833">
    <property type="entry name" value="HTH_18"/>
    <property type="match status" value="1"/>
</dbReference>
<dbReference type="InterPro" id="IPR037923">
    <property type="entry name" value="HTH-like"/>
</dbReference>
<evidence type="ECO:0000256" key="4">
    <source>
        <dbReference type="SAM" id="MobiDB-lite"/>
    </source>
</evidence>
<gene>
    <name evidence="6" type="ORF">EDM21_09460</name>
</gene>
<dbReference type="AlphaFoldDB" id="A0A7X3FHJ5"/>
<evidence type="ECO:0000256" key="2">
    <source>
        <dbReference type="ARBA" id="ARBA00023125"/>
    </source>
</evidence>
<dbReference type="PANTHER" id="PTHR43280:SF2">
    <property type="entry name" value="HTH-TYPE TRANSCRIPTIONAL REGULATOR EXSA"/>
    <property type="match status" value="1"/>
</dbReference>
<proteinExistence type="predicted"/>
<keyword evidence="3" id="KW-0804">Transcription</keyword>
<keyword evidence="1" id="KW-0805">Transcription regulation</keyword>
<dbReference type="InterPro" id="IPR009057">
    <property type="entry name" value="Homeodomain-like_sf"/>
</dbReference>
<sequence length="301" mass="34718">MIRRQGQTGEDPRVRILSAGYSVHRKPFVSNQREGIAYYLLRLQTEGTCQVWQNDRYVTAEPGDLLLYSPGDAYELRIGGLPAQSGTEKPSGETIFSGDYYLMCAGSWMDEWWSRLERPGIIRVGLDDSWLNLWREIFREKRRLHDNLQEIGDYLVRALCLSLDRVIGDLADLESFPQKPRFSYIVQRMKTYIEQNAPEAFTLNDLAEHVGLSASRAGHLFRETFGQSVMDYAIEVRISMACERIRFGAMTLEQASESCGFHSYSYFHRTFRSRMGLSPREYRDGKLGSLEQPEEEHVEAE</sequence>
<keyword evidence="2" id="KW-0238">DNA-binding</keyword>
<dbReference type="PROSITE" id="PS01124">
    <property type="entry name" value="HTH_ARAC_FAMILY_2"/>
    <property type="match status" value="1"/>
</dbReference>
<dbReference type="InterPro" id="IPR018060">
    <property type="entry name" value="HTH_AraC"/>
</dbReference>
<feature type="domain" description="HTH araC/xylS-type" evidence="5">
    <location>
        <begin position="187"/>
        <end position="285"/>
    </location>
</feature>
<dbReference type="Gene3D" id="1.10.10.60">
    <property type="entry name" value="Homeodomain-like"/>
    <property type="match status" value="2"/>
</dbReference>
<dbReference type="SUPFAM" id="SSF51215">
    <property type="entry name" value="Regulatory protein AraC"/>
    <property type="match status" value="1"/>
</dbReference>